<sequence length="169" mass="17870">MTDDSSELTTPVSRILMTEEAVYGLILVSGMLVISGTNAGTAFNAFVTVLLTVIVFFGAHVFAGALARLAASGGRSGIRSSVWSAARQTFGLLFVSIVPLVILLLGTLRVIDDSRAIWFALIANTIILGALGWWAVARWSTHWTARLIGAVITASFGGVLILLKAVVTH</sequence>
<dbReference type="Proteomes" id="UP000576969">
    <property type="component" value="Unassembled WGS sequence"/>
</dbReference>
<keyword evidence="1" id="KW-0812">Transmembrane</keyword>
<feature type="transmembrane region" description="Helical" evidence="1">
    <location>
        <begin position="45"/>
        <end position="69"/>
    </location>
</feature>
<gene>
    <name evidence="2" type="ORF">BJ991_002060</name>
</gene>
<organism evidence="2 3">
    <name type="scientific">Microbacterium immunditiarum</name>
    <dbReference type="NCBI Taxonomy" id="337480"/>
    <lineage>
        <taxon>Bacteria</taxon>
        <taxon>Bacillati</taxon>
        <taxon>Actinomycetota</taxon>
        <taxon>Actinomycetes</taxon>
        <taxon>Micrococcales</taxon>
        <taxon>Microbacteriaceae</taxon>
        <taxon>Microbacterium</taxon>
    </lineage>
</organism>
<evidence type="ECO:0000313" key="3">
    <source>
        <dbReference type="Proteomes" id="UP000576969"/>
    </source>
</evidence>
<feature type="transmembrane region" description="Helical" evidence="1">
    <location>
        <begin position="21"/>
        <end position="39"/>
    </location>
</feature>
<accession>A0A7Y9KHZ6</accession>
<keyword evidence="1" id="KW-0472">Membrane</keyword>
<reference evidence="2 3" key="1">
    <citation type="submission" date="2020-07" db="EMBL/GenBank/DDBJ databases">
        <title>Sequencing the genomes of 1000 actinobacteria strains.</title>
        <authorList>
            <person name="Klenk H.-P."/>
        </authorList>
    </citation>
    <scope>NUCLEOTIDE SEQUENCE [LARGE SCALE GENOMIC DNA]</scope>
    <source>
        <strain evidence="2 3">DSM 24662</strain>
    </source>
</reference>
<feature type="transmembrane region" description="Helical" evidence="1">
    <location>
        <begin position="147"/>
        <end position="167"/>
    </location>
</feature>
<protein>
    <submittedName>
        <fullName evidence="2">Uncharacterized protein</fullName>
    </submittedName>
</protein>
<keyword evidence="3" id="KW-1185">Reference proteome</keyword>
<comment type="caution">
    <text evidence="2">The sequence shown here is derived from an EMBL/GenBank/DDBJ whole genome shotgun (WGS) entry which is preliminary data.</text>
</comment>
<keyword evidence="1" id="KW-1133">Transmembrane helix</keyword>
<evidence type="ECO:0000313" key="2">
    <source>
        <dbReference type="EMBL" id="NYE20032.1"/>
    </source>
</evidence>
<dbReference type="EMBL" id="JACCBV010000001">
    <property type="protein sequence ID" value="NYE20032.1"/>
    <property type="molecule type" value="Genomic_DNA"/>
</dbReference>
<dbReference type="RefSeq" id="WP_179489710.1">
    <property type="nucleotide sequence ID" value="NZ_JACCBV010000001.1"/>
</dbReference>
<dbReference type="AlphaFoldDB" id="A0A7Y9KHZ6"/>
<name>A0A7Y9KHZ6_9MICO</name>
<proteinExistence type="predicted"/>
<feature type="transmembrane region" description="Helical" evidence="1">
    <location>
        <begin position="90"/>
        <end position="111"/>
    </location>
</feature>
<evidence type="ECO:0000256" key="1">
    <source>
        <dbReference type="SAM" id="Phobius"/>
    </source>
</evidence>
<feature type="transmembrane region" description="Helical" evidence="1">
    <location>
        <begin position="117"/>
        <end position="135"/>
    </location>
</feature>